<evidence type="ECO:0000256" key="3">
    <source>
        <dbReference type="ARBA" id="ARBA00009370"/>
    </source>
</evidence>
<evidence type="ECO:0000256" key="4">
    <source>
        <dbReference type="ARBA" id="ARBA00013208"/>
    </source>
</evidence>
<evidence type="ECO:0000256" key="2">
    <source>
        <dbReference type="ARBA" id="ARBA00004401"/>
    </source>
</evidence>
<dbReference type="InterPro" id="IPR000223">
    <property type="entry name" value="Pept_S26A_signal_pept_1"/>
</dbReference>
<evidence type="ECO:0000259" key="7">
    <source>
        <dbReference type="Pfam" id="PF10502"/>
    </source>
</evidence>
<dbReference type="InterPro" id="IPR019758">
    <property type="entry name" value="Pept_S26A_signal_pept_1_CS"/>
</dbReference>
<dbReference type="EC" id="3.4.21.89" evidence="4 6"/>
<evidence type="ECO:0000256" key="1">
    <source>
        <dbReference type="ARBA" id="ARBA00000677"/>
    </source>
</evidence>
<accession>A0ABS4KTU6</accession>
<evidence type="ECO:0000313" key="8">
    <source>
        <dbReference type="EMBL" id="MBP2033481.1"/>
    </source>
</evidence>
<comment type="catalytic activity">
    <reaction evidence="1 6">
        <text>Cleavage of hydrophobic, N-terminal signal or leader sequences from secreted and periplasmic proteins.</text>
        <dbReference type="EC" id="3.4.21.89"/>
    </reaction>
</comment>
<protein>
    <recommendedName>
        <fullName evidence="4 6">Signal peptidase I</fullName>
        <ecNumber evidence="4 6">3.4.21.89</ecNumber>
    </recommendedName>
</protein>
<sequence length="178" mass="20143">MDDKHKKIAKELMNYMGCILLAIGFAFAFHTYVFAKSYVVGPSMQPTFNNNDVIFLEKISTETGHINRGEVIVFNSKDENNDDYIKRVIGIAGDKIDIKDGKVYLNEKLLSENYLQQGTVTDPNSINTEYIIPEGYIFVMGDNRGNSTDSRILGPINLKDVKGHVIFRAYPFDKISTF</sequence>
<dbReference type="GO" id="GO:0009003">
    <property type="term" value="F:signal peptidase activity"/>
    <property type="evidence" value="ECO:0007669"/>
    <property type="project" value="UniProtKB-EC"/>
</dbReference>
<dbReference type="PROSITE" id="PS00761">
    <property type="entry name" value="SPASE_I_3"/>
    <property type="match status" value="1"/>
</dbReference>
<feature type="transmembrane region" description="Helical" evidence="6">
    <location>
        <begin position="12"/>
        <end position="35"/>
    </location>
</feature>
<organism evidence="8 9">
    <name type="scientific">Clostridium algifaecis</name>
    <dbReference type="NCBI Taxonomy" id="1472040"/>
    <lineage>
        <taxon>Bacteria</taxon>
        <taxon>Bacillati</taxon>
        <taxon>Bacillota</taxon>
        <taxon>Clostridia</taxon>
        <taxon>Eubacteriales</taxon>
        <taxon>Clostridiaceae</taxon>
        <taxon>Clostridium</taxon>
    </lineage>
</organism>
<comment type="caution">
    <text evidence="8">The sequence shown here is derived from an EMBL/GenBank/DDBJ whole genome shotgun (WGS) entry which is preliminary data.</text>
</comment>
<keyword evidence="6" id="KW-0812">Transmembrane</keyword>
<dbReference type="NCBIfam" id="TIGR02227">
    <property type="entry name" value="sigpep_I_bact"/>
    <property type="match status" value="1"/>
</dbReference>
<dbReference type="RefSeq" id="WP_209702662.1">
    <property type="nucleotide sequence ID" value="NZ_JAGGLM010000015.1"/>
</dbReference>
<dbReference type="CDD" id="cd06530">
    <property type="entry name" value="S26_SPase_I"/>
    <property type="match status" value="1"/>
</dbReference>
<dbReference type="PANTHER" id="PTHR43390:SF1">
    <property type="entry name" value="CHLOROPLAST PROCESSING PEPTIDASE"/>
    <property type="match status" value="1"/>
</dbReference>
<name>A0ABS4KTU6_9CLOT</name>
<gene>
    <name evidence="8" type="ORF">J2Z42_002184</name>
</gene>
<evidence type="ECO:0000256" key="5">
    <source>
        <dbReference type="ARBA" id="ARBA00022801"/>
    </source>
</evidence>
<feature type="domain" description="Peptidase S26" evidence="7">
    <location>
        <begin position="13"/>
        <end position="169"/>
    </location>
</feature>
<dbReference type="PANTHER" id="PTHR43390">
    <property type="entry name" value="SIGNAL PEPTIDASE I"/>
    <property type="match status" value="1"/>
</dbReference>
<keyword evidence="6" id="KW-0645">Protease</keyword>
<keyword evidence="9" id="KW-1185">Reference proteome</keyword>
<comment type="similarity">
    <text evidence="3 6">Belongs to the peptidase S26 family.</text>
</comment>
<dbReference type="SUPFAM" id="SSF51306">
    <property type="entry name" value="LexA/Signal peptidase"/>
    <property type="match status" value="1"/>
</dbReference>
<proteinExistence type="inferred from homology"/>
<comment type="subcellular location">
    <subcellularLocation>
        <location evidence="2">Cell membrane</location>
        <topology evidence="2">Single-pass type II membrane protein</topology>
    </subcellularLocation>
    <subcellularLocation>
        <location evidence="6">Membrane</location>
        <topology evidence="6">Single-pass type II membrane protein</topology>
    </subcellularLocation>
</comment>
<dbReference type="EMBL" id="JAGGLM010000015">
    <property type="protein sequence ID" value="MBP2033481.1"/>
    <property type="molecule type" value="Genomic_DNA"/>
</dbReference>
<dbReference type="PRINTS" id="PR00727">
    <property type="entry name" value="LEADERPTASE"/>
</dbReference>
<keyword evidence="5 6" id="KW-0378">Hydrolase</keyword>
<dbReference type="InterPro" id="IPR036286">
    <property type="entry name" value="LexA/Signal_pep-like_sf"/>
</dbReference>
<dbReference type="Gene3D" id="2.10.109.10">
    <property type="entry name" value="Umud Fragment, subunit A"/>
    <property type="match status" value="1"/>
</dbReference>
<reference evidence="8 9" key="1">
    <citation type="submission" date="2021-03" db="EMBL/GenBank/DDBJ databases">
        <title>Genomic Encyclopedia of Type Strains, Phase IV (KMG-IV): sequencing the most valuable type-strain genomes for metagenomic binning, comparative biology and taxonomic classification.</title>
        <authorList>
            <person name="Goeker M."/>
        </authorList>
    </citation>
    <scope>NUCLEOTIDE SEQUENCE [LARGE SCALE GENOMIC DNA]</scope>
    <source>
        <strain evidence="8 9">DSM 28783</strain>
    </source>
</reference>
<keyword evidence="6" id="KW-0472">Membrane</keyword>
<dbReference type="Pfam" id="PF10502">
    <property type="entry name" value="Peptidase_S26"/>
    <property type="match status" value="1"/>
</dbReference>
<dbReference type="InterPro" id="IPR019533">
    <property type="entry name" value="Peptidase_S26"/>
</dbReference>
<evidence type="ECO:0000256" key="6">
    <source>
        <dbReference type="RuleBase" id="RU362042"/>
    </source>
</evidence>
<evidence type="ECO:0000313" key="9">
    <source>
        <dbReference type="Proteomes" id="UP001519307"/>
    </source>
</evidence>
<dbReference type="Proteomes" id="UP001519307">
    <property type="component" value="Unassembled WGS sequence"/>
</dbReference>
<keyword evidence="6" id="KW-1133">Transmembrane helix</keyword>